<accession>A0A151T1M3</accession>
<dbReference type="OMA" id="CSENRIR"/>
<dbReference type="GO" id="GO:0003676">
    <property type="term" value="F:nucleic acid binding"/>
    <property type="evidence" value="ECO:0007669"/>
    <property type="project" value="InterPro"/>
</dbReference>
<keyword evidence="2" id="KW-1185">Reference proteome</keyword>
<dbReference type="InterPro" id="IPR012337">
    <property type="entry name" value="RNaseH-like_sf"/>
</dbReference>
<dbReference type="PANTHER" id="PTHR42648">
    <property type="entry name" value="TRANSPOSASE, PUTATIVE-RELATED"/>
    <property type="match status" value="1"/>
</dbReference>
<dbReference type="Proteomes" id="UP000075243">
    <property type="component" value="Chromosome 9"/>
</dbReference>
<dbReference type="EMBL" id="CM003611">
    <property type="protein sequence ID" value="KYP60898.1"/>
    <property type="molecule type" value="Genomic_DNA"/>
</dbReference>
<dbReference type="PANTHER" id="PTHR42648:SF28">
    <property type="entry name" value="TRANSPOSON-ENCODED PROTEIN WITH RIBONUCLEASE H-LIKE AND RETROVIRUS ZINC FINGER-LIKE DOMAINS"/>
    <property type="match status" value="1"/>
</dbReference>
<evidence type="ECO:0000313" key="2">
    <source>
        <dbReference type="Proteomes" id="UP000075243"/>
    </source>
</evidence>
<dbReference type="SUPFAM" id="SSF53098">
    <property type="entry name" value="Ribonuclease H-like"/>
    <property type="match status" value="1"/>
</dbReference>
<feature type="non-terminal residue" evidence="1">
    <location>
        <position position="1"/>
    </location>
</feature>
<evidence type="ECO:0000313" key="1">
    <source>
        <dbReference type="EMBL" id="KYP60898.1"/>
    </source>
</evidence>
<dbReference type="Gene3D" id="3.30.420.10">
    <property type="entry name" value="Ribonuclease H-like superfamily/Ribonuclease H"/>
    <property type="match status" value="1"/>
</dbReference>
<proteinExistence type="predicted"/>
<dbReference type="CDD" id="cd09272">
    <property type="entry name" value="RNase_HI_RT_Ty1"/>
    <property type="match status" value="1"/>
</dbReference>
<reference evidence="1 2" key="1">
    <citation type="journal article" date="2012" name="Nat. Biotechnol.">
        <title>Draft genome sequence of pigeonpea (Cajanus cajan), an orphan legume crop of resource-poor farmers.</title>
        <authorList>
            <person name="Varshney R.K."/>
            <person name="Chen W."/>
            <person name="Li Y."/>
            <person name="Bharti A.K."/>
            <person name="Saxena R.K."/>
            <person name="Schlueter J.A."/>
            <person name="Donoghue M.T."/>
            <person name="Azam S."/>
            <person name="Fan G."/>
            <person name="Whaley A.M."/>
            <person name="Farmer A.D."/>
            <person name="Sheridan J."/>
            <person name="Iwata A."/>
            <person name="Tuteja R."/>
            <person name="Penmetsa R.V."/>
            <person name="Wu W."/>
            <person name="Upadhyaya H.D."/>
            <person name="Yang S.P."/>
            <person name="Shah T."/>
            <person name="Saxena K.B."/>
            <person name="Michael T."/>
            <person name="McCombie W.R."/>
            <person name="Yang B."/>
            <person name="Zhang G."/>
            <person name="Yang H."/>
            <person name="Wang J."/>
            <person name="Spillane C."/>
            <person name="Cook D.R."/>
            <person name="May G.D."/>
            <person name="Xu X."/>
            <person name="Jackson S.A."/>
        </authorList>
    </citation>
    <scope>NUCLEOTIDE SEQUENCE [LARGE SCALE GENOMIC DNA]</scope>
    <source>
        <strain evidence="2">cv. Asha</strain>
    </source>
</reference>
<name>A0A151T1M3_CAJCA</name>
<organism evidence="1 2">
    <name type="scientific">Cajanus cajan</name>
    <name type="common">Pigeon pea</name>
    <name type="synonym">Cajanus indicus</name>
    <dbReference type="NCBI Taxonomy" id="3821"/>
    <lineage>
        <taxon>Eukaryota</taxon>
        <taxon>Viridiplantae</taxon>
        <taxon>Streptophyta</taxon>
        <taxon>Embryophyta</taxon>
        <taxon>Tracheophyta</taxon>
        <taxon>Spermatophyta</taxon>
        <taxon>Magnoliopsida</taxon>
        <taxon>eudicotyledons</taxon>
        <taxon>Gunneridae</taxon>
        <taxon>Pentapetalae</taxon>
        <taxon>rosids</taxon>
        <taxon>fabids</taxon>
        <taxon>Fabales</taxon>
        <taxon>Fabaceae</taxon>
        <taxon>Papilionoideae</taxon>
        <taxon>50 kb inversion clade</taxon>
        <taxon>NPAAA clade</taxon>
        <taxon>indigoferoid/millettioid clade</taxon>
        <taxon>Phaseoleae</taxon>
        <taxon>Cajanus</taxon>
    </lineage>
</organism>
<dbReference type="InterPro" id="IPR036397">
    <property type="entry name" value="RNaseH_sf"/>
</dbReference>
<dbReference type="InterPro" id="IPR039537">
    <property type="entry name" value="Retrotran_Ty1/copia-like"/>
</dbReference>
<gene>
    <name evidence="1" type="ORF">KK1_023318</name>
</gene>
<sequence length="345" mass="39468">ITSWNCDKRGHFTNQCKAPKRKNKNKKQDDNDESVNAATNESAYALIYSLDSSIDSWIMDSGASFHTTPSLELLSNYFEPANNSFLWHQKVGHMSEKGMKIMVSKGKLFNSIFLKNFCSENRIRMIKTILGTLEQNSVAERMNITLNKSARCIRIESSLPKVFWVEVINTTAYLINRGPSVPLDYHLLEKVWSELHLTTKICYFIGYGSNMYGYRFWDDQNRKILLYGLKLKKLLDRFNAGDAKTKNTPLGTHLKFLKKKIFFDVNLGGDLNGKKSTTGYLAKNPVFHSICKHIELKYHFIRDLISDGDLSLLKILGLENLVDMLTKIVITDKLRLYIASTGLRG</sequence>
<dbReference type="Gramene" id="C.cajan_22649.t">
    <property type="protein sequence ID" value="C.cajan_22649.t"/>
    <property type="gene ID" value="C.cajan_22649"/>
</dbReference>
<protein>
    <submittedName>
        <fullName evidence="1">Retrovirus-related Pol polyprotein from transposon TNT 1-94</fullName>
    </submittedName>
</protein>
<dbReference type="AlphaFoldDB" id="A0A151T1M3"/>